<keyword evidence="2" id="KW-1185">Reference proteome</keyword>
<accession>A0A0C3PAF4</accession>
<dbReference type="Proteomes" id="UP000054217">
    <property type="component" value="Unassembled WGS sequence"/>
</dbReference>
<gene>
    <name evidence="1" type="ORF">M404DRAFT_543695</name>
</gene>
<organism evidence="1 2">
    <name type="scientific">Pisolithus tinctorius Marx 270</name>
    <dbReference type="NCBI Taxonomy" id="870435"/>
    <lineage>
        <taxon>Eukaryota</taxon>
        <taxon>Fungi</taxon>
        <taxon>Dikarya</taxon>
        <taxon>Basidiomycota</taxon>
        <taxon>Agaricomycotina</taxon>
        <taxon>Agaricomycetes</taxon>
        <taxon>Agaricomycetidae</taxon>
        <taxon>Boletales</taxon>
        <taxon>Sclerodermatineae</taxon>
        <taxon>Pisolithaceae</taxon>
        <taxon>Pisolithus</taxon>
    </lineage>
</organism>
<protein>
    <submittedName>
        <fullName evidence="1">Uncharacterized protein</fullName>
    </submittedName>
</protein>
<sequence>MPPIQYCFFPSIQCSTASTATLQGTPSPSTSIMYWARIMTLCWSMHTLTSRCRAIRRQRCTFATGLVLVIDIYVSEFRGRSFGVLWDLSGCGQVLPGVQVRASQLQNRVVACIIHRVNSTLPCLTTDDPS</sequence>
<dbReference type="HOGENOM" id="CLU_1939007_0_0_1"/>
<dbReference type="InParanoid" id="A0A0C3PAF4"/>
<dbReference type="EMBL" id="KN831970">
    <property type="protein sequence ID" value="KIO04574.1"/>
    <property type="molecule type" value="Genomic_DNA"/>
</dbReference>
<dbReference type="AlphaFoldDB" id="A0A0C3PAF4"/>
<reference evidence="2" key="2">
    <citation type="submission" date="2015-01" db="EMBL/GenBank/DDBJ databases">
        <title>Evolutionary Origins and Diversification of the Mycorrhizal Mutualists.</title>
        <authorList>
            <consortium name="DOE Joint Genome Institute"/>
            <consortium name="Mycorrhizal Genomics Consortium"/>
            <person name="Kohler A."/>
            <person name="Kuo A."/>
            <person name="Nagy L.G."/>
            <person name="Floudas D."/>
            <person name="Copeland A."/>
            <person name="Barry K.W."/>
            <person name="Cichocki N."/>
            <person name="Veneault-Fourrey C."/>
            <person name="LaButti K."/>
            <person name="Lindquist E.A."/>
            <person name="Lipzen A."/>
            <person name="Lundell T."/>
            <person name="Morin E."/>
            <person name="Murat C."/>
            <person name="Riley R."/>
            <person name="Ohm R."/>
            <person name="Sun H."/>
            <person name="Tunlid A."/>
            <person name="Henrissat B."/>
            <person name="Grigoriev I.V."/>
            <person name="Hibbett D.S."/>
            <person name="Martin F."/>
        </authorList>
    </citation>
    <scope>NUCLEOTIDE SEQUENCE [LARGE SCALE GENOMIC DNA]</scope>
    <source>
        <strain evidence="2">Marx 270</strain>
    </source>
</reference>
<name>A0A0C3PAF4_PISTI</name>
<evidence type="ECO:0000313" key="1">
    <source>
        <dbReference type="EMBL" id="KIO04574.1"/>
    </source>
</evidence>
<reference evidence="1 2" key="1">
    <citation type="submission" date="2014-04" db="EMBL/GenBank/DDBJ databases">
        <authorList>
            <consortium name="DOE Joint Genome Institute"/>
            <person name="Kuo A."/>
            <person name="Kohler A."/>
            <person name="Costa M.D."/>
            <person name="Nagy L.G."/>
            <person name="Floudas D."/>
            <person name="Copeland A."/>
            <person name="Barry K.W."/>
            <person name="Cichocki N."/>
            <person name="Veneault-Fourrey C."/>
            <person name="LaButti K."/>
            <person name="Lindquist E.A."/>
            <person name="Lipzen A."/>
            <person name="Lundell T."/>
            <person name="Morin E."/>
            <person name="Murat C."/>
            <person name="Sun H."/>
            <person name="Tunlid A."/>
            <person name="Henrissat B."/>
            <person name="Grigoriev I.V."/>
            <person name="Hibbett D.S."/>
            <person name="Martin F."/>
            <person name="Nordberg H.P."/>
            <person name="Cantor M.N."/>
            <person name="Hua S.X."/>
        </authorList>
    </citation>
    <scope>NUCLEOTIDE SEQUENCE [LARGE SCALE GENOMIC DNA]</scope>
    <source>
        <strain evidence="1 2">Marx 270</strain>
    </source>
</reference>
<proteinExistence type="predicted"/>
<evidence type="ECO:0000313" key="2">
    <source>
        <dbReference type="Proteomes" id="UP000054217"/>
    </source>
</evidence>